<dbReference type="Proteomes" id="UP000663879">
    <property type="component" value="Unassembled WGS sequence"/>
</dbReference>
<evidence type="ECO:0000256" key="3">
    <source>
        <dbReference type="ARBA" id="ARBA00022723"/>
    </source>
</evidence>
<dbReference type="PROSITE" id="PS01359">
    <property type="entry name" value="ZF_PHD_1"/>
    <property type="match status" value="1"/>
</dbReference>
<protein>
    <submittedName>
        <fullName evidence="17">Uncharacterized protein</fullName>
    </submittedName>
</protein>
<dbReference type="InterPro" id="IPR028941">
    <property type="entry name" value="WHIM2_dom"/>
</dbReference>
<feature type="domain" description="DDT" evidence="16">
    <location>
        <begin position="154"/>
        <end position="229"/>
    </location>
</feature>
<dbReference type="AlphaFoldDB" id="A0A814CP57"/>
<dbReference type="GO" id="GO:0008270">
    <property type="term" value="F:zinc ion binding"/>
    <property type="evidence" value="ECO:0007669"/>
    <property type="project" value="UniProtKB-KW"/>
</dbReference>
<comment type="similarity">
    <text evidence="2">Belongs to the WAL family.</text>
</comment>
<dbReference type="OrthoDB" id="784962at2759"/>
<keyword evidence="4 12" id="KW-0863">Zinc-finger</keyword>
<keyword evidence="8 11" id="KW-0103">Bromodomain</keyword>
<dbReference type="SUPFAM" id="SSF57903">
    <property type="entry name" value="FYVE/PHD zinc finger"/>
    <property type="match status" value="2"/>
</dbReference>
<evidence type="ECO:0000259" key="16">
    <source>
        <dbReference type="PROSITE" id="PS50827"/>
    </source>
</evidence>
<evidence type="ECO:0000256" key="7">
    <source>
        <dbReference type="ARBA" id="ARBA00023054"/>
    </source>
</evidence>
<dbReference type="InterPro" id="IPR001487">
    <property type="entry name" value="Bromodomain"/>
</dbReference>
<dbReference type="PRINTS" id="PR00503">
    <property type="entry name" value="BROMODOMAIN"/>
</dbReference>
<dbReference type="InterPro" id="IPR013083">
    <property type="entry name" value="Znf_RING/FYVE/PHD"/>
</dbReference>
<dbReference type="SUPFAM" id="SSF47370">
    <property type="entry name" value="Bromodomain"/>
    <property type="match status" value="1"/>
</dbReference>
<dbReference type="InterPro" id="IPR018359">
    <property type="entry name" value="Bromodomain_CS"/>
</dbReference>
<feature type="domain" description="PHD-type" evidence="15">
    <location>
        <begin position="759"/>
        <end position="809"/>
    </location>
</feature>
<evidence type="ECO:0000256" key="13">
    <source>
        <dbReference type="SAM" id="MobiDB-lite"/>
    </source>
</evidence>
<dbReference type="Pfam" id="PF00628">
    <property type="entry name" value="PHD"/>
    <property type="match status" value="1"/>
</dbReference>
<evidence type="ECO:0000256" key="6">
    <source>
        <dbReference type="ARBA" id="ARBA00023015"/>
    </source>
</evidence>
<evidence type="ECO:0000313" key="18">
    <source>
        <dbReference type="Proteomes" id="UP000663879"/>
    </source>
</evidence>
<keyword evidence="10" id="KW-0539">Nucleus</keyword>
<dbReference type="InterPro" id="IPR018501">
    <property type="entry name" value="DDT_dom"/>
</dbReference>
<dbReference type="Pfam" id="PF00439">
    <property type="entry name" value="Bromodomain"/>
    <property type="match status" value="1"/>
</dbReference>
<evidence type="ECO:0000256" key="11">
    <source>
        <dbReference type="PROSITE-ProRule" id="PRU00035"/>
    </source>
</evidence>
<dbReference type="InterPro" id="IPR001965">
    <property type="entry name" value="Znf_PHD"/>
</dbReference>
<evidence type="ECO:0000259" key="14">
    <source>
        <dbReference type="PROSITE" id="PS50014"/>
    </source>
</evidence>
<evidence type="ECO:0000259" key="15">
    <source>
        <dbReference type="PROSITE" id="PS50016"/>
    </source>
</evidence>
<evidence type="ECO:0000256" key="9">
    <source>
        <dbReference type="ARBA" id="ARBA00023163"/>
    </source>
</evidence>
<feature type="compositionally biased region" description="Basic and acidic residues" evidence="13">
    <location>
        <begin position="924"/>
        <end position="947"/>
    </location>
</feature>
<dbReference type="GO" id="GO:0005634">
    <property type="term" value="C:nucleus"/>
    <property type="evidence" value="ECO:0007669"/>
    <property type="project" value="UniProtKB-SubCell"/>
</dbReference>
<dbReference type="InterPro" id="IPR036427">
    <property type="entry name" value="Bromodomain-like_sf"/>
</dbReference>
<dbReference type="SMART" id="SM00297">
    <property type="entry name" value="BROMO"/>
    <property type="match status" value="1"/>
</dbReference>
<comment type="subcellular location">
    <subcellularLocation>
        <location evidence="1">Nucleus</location>
    </subcellularLocation>
</comment>
<evidence type="ECO:0000256" key="5">
    <source>
        <dbReference type="ARBA" id="ARBA00022833"/>
    </source>
</evidence>
<dbReference type="PROSITE" id="PS50014">
    <property type="entry name" value="BROMODOMAIN_2"/>
    <property type="match status" value="1"/>
</dbReference>
<feature type="domain" description="Bromo" evidence="14">
    <location>
        <begin position="989"/>
        <end position="1059"/>
    </location>
</feature>
<keyword evidence="7" id="KW-0175">Coiled coil</keyword>
<dbReference type="FunFam" id="3.30.40.10:FF:000199">
    <property type="entry name" value="Bromodomain adjacent to zinc finger domain 2B"/>
    <property type="match status" value="1"/>
</dbReference>
<evidence type="ECO:0000256" key="8">
    <source>
        <dbReference type="ARBA" id="ARBA00023117"/>
    </source>
</evidence>
<dbReference type="PANTHER" id="PTHR45915:SF2">
    <property type="entry name" value="TOUTATIS, ISOFORM E"/>
    <property type="match status" value="1"/>
</dbReference>
<comment type="caution">
    <text evidence="17">The sequence shown here is derived from an EMBL/GenBank/DDBJ whole genome shotgun (WGS) entry which is preliminary data.</text>
</comment>
<sequence length="1078" mass="127891">DLKYDTFNEKKIRSKLTELYPEFRRSLCDAKSEFMSSETDLLSIKSESEIIEEKCVEKDENNFQIEKLNFNKDPRFVNIDPKKTEKYLQREKKTRQRWFDYILAQYVDKQFNTENSHESYSRVLDVQIEDMQQKYLKKIPDFENLNEKLNHDNLSWLGDTLQIIEFLKNFSTQILQSINLIDDQYQVDLSPLTNSINNFYSSLKSYKFKKELFEFVQILIKILLYNQEDEFIEEFKDDESFLITNINYFDVNESSFSEILRLYFVKSLKTLESHRISLRFNLDITHNLVLKLENFISELNVKNFEFLNIETKASMISHLCDDLLQNSTFMQMGYNELEPKSSNLIIEYIDENIEKINKLKQDKIHVKKNDKKLGKKLSSLNTEILECQKVLRSGLNLGQDRFKRSYWKLSESKEILIESNFDENIIEKKSFDEEIVNCMDDLVSQIEFKNLEENIVSKFSHLVELKQDPFSLKLNQEHPDLLNLTFENIQILIKNSIEYSTRQNIDCNYLSGEKCSSSKWWIMNVDNNKCSVLNTLSKRGFREKILSKNLELLEKNDNCSKKIFFENFSNCPNFSTEKLIRKDKIKIIKLISNLESKVLSANLQMANRDLTQMGNSKETETSDEEDTEDPIHKARSKLLNLENSIDKRYLKYPFSFKKKLANYKIRLSNEIDRDFIDRVLDDMEDKDCNLSIKLNENICEFMKEVDVKSSEDLVGEDYEISVELLRWRRLVTKAQTTSQLSIYLDELNKLIEWDKSIMKASCHICNMDDNEEKLLLCDNCDLGYHTYCFKPKIDKIPSGDWYCFKCISKFLNIKHMCYVCGRDNLTHKADDYENKSSRQNINQNSLNKCEKCLVVFHTKCLPEAKFFKTTLKWHCLNCQTNKSKLVKNDSETSEISIQYKDTELDKPLPKKKGRKRKYPLPETNEVKQNEIETETKKVKEDTESKNDEIEEDDSMKKFKTFSEKLTQKKLKQQNELDLYKCRALLNEIIRSKFASHFMEKVSEKDYPDYYEAIKEPIDLTTIKDKLRNKKYENKEQFAYDCRLIFDNCEYFNEDDSLIGQAGHKLRALFETKWLKVFD</sequence>
<evidence type="ECO:0000256" key="4">
    <source>
        <dbReference type="ARBA" id="ARBA00022771"/>
    </source>
</evidence>
<keyword evidence="3" id="KW-0479">Metal-binding</keyword>
<dbReference type="PROSITE" id="PS50827">
    <property type="entry name" value="DDT"/>
    <property type="match status" value="1"/>
</dbReference>
<feature type="compositionally biased region" description="Basic residues" evidence="13">
    <location>
        <begin position="909"/>
        <end position="918"/>
    </location>
</feature>
<feature type="region of interest" description="Disordered" evidence="13">
    <location>
        <begin position="610"/>
        <end position="630"/>
    </location>
</feature>
<reference evidence="17" key="1">
    <citation type="submission" date="2021-02" db="EMBL/GenBank/DDBJ databases">
        <authorList>
            <person name="Nowell W R."/>
        </authorList>
    </citation>
    <scope>NUCLEOTIDE SEQUENCE</scope>
    <source>
        <strain evidence="17">Ploen Becks lab</strain>
    </source>
</reference>
<dbReference type="InterPro" id="IPR019787">
    <property type="entry name" value="Znf_PHD-finger"/>
</dbReference>
<dbReference type="InterPro" id="IPR019786">
    <property type="entry name" value="Zinc_finger_PHD-type_CS"/>
</dbReference>
<dbReference type="PROSITE" id="PS50016">
    <property type="entry name" value="ZF_PHD_2"/>
    <property type="match status" value="2"/>
</dbReference>
<dbReference type="CDD" id="cd15545">
    <property type="entry name" value="PHD_BAZ2A_like"/>
    <property type="match status" value="1"/>
</dbReference>
<dbReference type="Pfam" id="PF15613">
    <property type="entry name" value="WSD"/>
    <property type="match status" value="1"/>
</dbReference>
<name>A0A814CP57_9BILA</name>
<dbReference type="GO" id="GO:0000785">
    <property type="term" value="C:chromatin"/>
    <property type="evidence" value="ECO:0007669"/>
    <property type="project" value="TreeGrafter"/>
</dbReference>
<feature type="domain" description="PHD-type" evidence="15">
    <location>
        <begin position="814"/>
        <end position="881"/>
    </location>
</feature>
<dbReference type="PROSITE" id="PS00633">
    <property type="entry name" value="BROMODOMAIN_1"/>
    <property type="match status" value="1"/>
</dbReference>
<dbReference type="PANTHER" id="PTHR45915">
    <property type="entry name" value="TRANSCRIPTION INTERMEDIARY FACTOR"/>
    <property type="match status" value="1"/>
</dbReference>
<evidence type="ECO:0000256" key="10">
    <source>
        <dbReference type="ARBA" id="ARBA00023242"/>
    </source>
</evidence>
<feature type="non-terminal residue" evidence="17">
    <location>
        <position position="1"/>
    </location>
</feature>
<evidence type="ECO:0000256" key="1">
    <source>
        <dbReference type="ARBA" id="ARBA00004123"/>
    </source>
</evidence>
<keyword evidence="18" id="KW-1185">Reference proteome</keyword>
<dbReference type="EMBL" id="CAJNOC010002677">
    <property type="protein sequence ID" value="CAF0946046.1"/>
    <property type="molecule type" value="Genomic_DNA"/>
</dbReference>
<dbReference type="InterPro" id="IPR011011">
    <property type="entry name" value="Znf_FYVE_PHD"/>
</dbReference>
<dbReference type="Gene3D" id="3.30.40.10">
    <property type="entry name" value="Zinc/RING finger domain, C3HC4 (zinc finger)"/>
    <property type="match status" value="1"/>
</dbReference>
<keyword evidence="6" id="KW-0805">Transcription regulation</keyword>
<keyword evidence="9" id="KW-0804">Transcription</keyword>
<keyword evidence="5" id="KW-0862">Zinc</keyword>
<dbReference type="Gene3D" id="1.20.920.10">
    <property type="entry name" value="Bromodomain-like"/>
    <property type="match status" value="1"/>
</dbReference>
<evidence type="ECO:0000256" key="2">
    <source>
        <dbReference type="ARBA" id="ARBA00007444"/>
    </source>
</evidence>
<dbReference type="SMART" id="SM00249">
    <property type="entry name" value="PHD"/>
    <property type="match status" value="2"/>
</dbReference>
<feature type="region of interest" description="Disordered" evidence="13">
    <location>
        <begin position="906"/>
        <end position="951"/>
    </location>
</feature>
<accession>A0A814CP57</accession>
<gene>
    <name evidence="17" type="ORF">OXX778_LOCUS13690</name>
</gene>
<evidence type="ECO:0000256" key="12">
    <source>
        <dbReference type="PROSITE-ProRule" id="PRU00146"/>
    </source>
</evidence>
<proteinExistence type="inferred from homology"/>
<organism evidence="17 18">
    <name type="scientific">Brachionus calyciflorus</name>
    <dbReference type="NCBI Taxonomy" id="104777"/>
    <lineage>
        <taxon>Eukaryota</taxon>
        <taxon>Metazoa</taxon>
        <taxon>Spiralia</taxon>
        <taxon>Gnathifera</taxon>
        <taxon>Rotifera</taxon>
        <taxon>Eurotatoria</taxon>
        <taxon>Monogononta</taxon>
        <taxon>Pseudotrocha</taxon>
        <taxon>Ploima</taxon>
        <taxon>Brachionidae</taxon>
        <taxon>Brachionus</taxon>
    </lineage>
</organism>
<evidence type="ECO:0000313" key="17">
    <source>
        <dbReference type="EMBL" id="CAF0946046.1"/>
    </source>
</evidence>